<proteinExistence type="predicted"/>
<evidence type="ECO:0000256" key="1">
    <source>
        <dbReference type="ARBA" id="ARBA00004123"/>
    </source>
</evidence>
<evidence type="ECO:0000256" key="5">
    <source>
        <dbReference type="ARBA" id="ARBA00022833"/>
    </source>
</evidence>
<name>A0A1R1PSL8_ZANCU</name>
<dbReference type="Proteomes" id="UP000188320">
    <property type="component" value="Unassembled WGS sequence"/>
</dbReference>
<dbReference type="InterPro" id="IPR036236">
    <property type="entry name" value="Znf_C2H2_sf"/>
</dbReference>
<dbReference type="GO" id="GO:0000978">
    <property type="term" value="F:RNA polymerase II cis-regulatory region sequence-specific DNA binding"/>
    <property type="evidence" value="ECO:0007669"/>
    <property type="project" value="TreeGrafter"/>
</dbReference>
<evidence type="ECO:0000256" key="3">
    <source>
        <dbReference type="ARBA" id="ARBA00022737"/>
    </source>
</evidence>
<comment type="subcellular location">
    <subcellularLocation>
        <location evidence="1">Nucleus</location>
    </subcellularLocation>
</comment>
<feature type="domain" description="C2H2-type" evidence="11">
    <location>
        <begin position="22"/>
        <end position="51"/>
    </location>
</feature>
<keyword evidence="13" id="KW-1185">Reference proteome</keyword>
<feature type="region of interest" description="Disordered" evidence="10">
    <location>
        <begin position="50"/>
        <end position="78"/>
    </location>
</feature>
<dbReference type="GO" id="GO:0008270">
    <property type="term" value="F:zinc ion binding"/>
    <property type="evidence" value="ECO:0007669"/>
    <property type="project" value="UniProtKB-KW"/>
</dbReference>
<dbReference type="EMBL" id="LSSK01000288">
    <property type="protein sequence ID" value="OMH83919.1"/>
    <property type="molecule type" value="Genomic_DNA"/>
</dbReference>
<dbReference type="InterPro" id="IPR013087">
    <property type="entry name" value="Znf_C2H2_type"/>
</dbReference>
<dbReference type="PROSITE" id="PS50157">
    <property type="entry name" value="ZINC_FINGER_C2H2_2"/>
    <property type="match status" value="2"/>
</dbReference>
<evidence type="ECO:0000259" key="11">
    <source>
        <dbReference type="PROSITE" id="PS50157"/>
    </source>
</evidence>
<dbReference type="PROSITE" id="PS00028">
    <property type="entry name" value="ZINC_FINGER_C2H2_1"/>
    <property type="match status" value="1"/>
</dbReference>
<evidence type="ECO:0000256" key="8">
    <source>
        <dbReference type="ARBA" id="ARBA00023242"/>
    </source>
</evidence>
<keyword evidence="4 9" id="KW-0863">Zinc-finger</keyword>
<keyword evidence="7" id="KW-0804">Transcription</keyword>
<sequence>MAFFRLEHKTRHLRTHTGEKPHQCTHPDCGKRFSRTDELTRHMKIHSADHIRKRERSGKNRQNTTKKMSAGLKSDMSTQKSQGFSAAAAAVAAATGGIHSLAPLGAPKLSLEMLSNTGSRHHASSNMIGLNTPLGLGFGQNFEFGGNNNMRMPLSGNNDQKSLYVGNRPTSNVMLPEFVVNTGIQQNPLAFTNNNAGMLLNSIKPLQIPQKLSNTSIGSRSGKLMGIAGMSGGINNNYINKNMSPGVTLQNNTPTNNPRPNSDQGARYPINIGGFGHGKEGGSSQSTNRTASVTLPVFNNSLYGNLSVYPGKSQSLDFQKMSRVSSDSILTTEFNLPNPSSLPTHNKDSLGGLNEDMRVVKECITSNIDNASANDCSSNSFAERSLSNMYHNMADGSKNINLFDENLLKLSNGNGMSGRMNLGAQNNEYGMLQGCSGNINSGFLNTMKNGLHPFIKEPTDSNIANTGFSKGPQLRKVDEYGHLGPSLPDQVKDVKLQRQLKDRTSMPILDQGVDLGRNEVKSIGFDINRPFSVGNGMMDSNIGGFGSGNIDKNKKASVTKNISSDKCGKRDIDGYLKIGDTNGNVNSSGIPELGISCANISDTDFSNALATIINSELNIDINEYTGPKQESGQGTDPVINSSLLEEVLSKTEGIDCLSLFELPKSLGTNHSVSTISKDNVGGIGIGIDAGNGTSKSTTGAFFDSESMEMLYNSFFGNNGKPANSLIN</sequence>
<dbReference type="GO" id="GO:0005634">
    <property type="term" value="C:nucleus"/>
    <property type="evidence" value="ECO:0007669"/>
    <property type="project" value="UniProtKB-SubCell"/>
</dbReference>
<dbReference type="PANTHER" id="PTHR47428">
    <property type="entry name" value="REGULATORY PROTEIN MIG1-RELATED"/>
    <property type="match status" value="1"/>
</dbReference>
<organism evidence="12 13">
    <name type="scientific">Zancudomyces culisetae</name>
    <name type="common">Gut fungus</name>
    <name type="synonym">Smittium culisetae</name>
    <dbReference type="NCBI Taxonomy" id="1213189"/>
    <lineage>
        <taxon>Eukaryota</taxon>
        <taxon>Fungi</taxon>
        <taxon>Fungi incertae sedis</taxon>
        <taxon>Zoopagomycota</taxon>
        <taxon>Kickxellomycotina</taxon>
        <taxon>Harpellomycetes</taxon>
        <taxon>Harpellales</taxon>
        <taxon>Legeriomycetaceae</taxon>
        <taxon>Zancudomyces</taxon>
    </lineage>
</organism>
<evidence type="ECO:0000256" key="9">
    <source>
        <dbReference type="PROSITE-ProRule" id="PRU00042"/>
    </source>
</evidence>
<dbReference type="InterPro" id="IPR051007">
    <property type="entry name" value="creA/MIG_C2H2-ZnF"/>
</dbReference>
<keyword evidence="8" id="KW-0539">Nucleus</keyword>
<dbReference type="OrthoDB" id="654211at2759"/>
<gene>
    <name evidence="12" type="ORF">AX774_g2569</name>
</gene>
<comment type="caution">
    <text evidence="12">The sequence shown here is derived from an EMBL/GenBank/DDBJ whole genome shotgun (WGS) entry which is preliminary data.</text>
</comment>
<keyword evidence="3" id="KW-0677">Repeat</keyword>
<dbReference type="FunFam" id="3.30.160.60:FF:002343">
    <property type="entry name" value="Zinc finger protein 33A"/>
    <property type="match status" value="1"/>
</dbReference>
<evidence type="ECO:0000313" key="12">
    <source>
        <dbReference type="EMBL" id="OMH83919.1"/>
    </source>
</evidence>
<dbReference type="PANTHER" id="PTHR47428:SF1">
    <property type="entry name" value="REGULATORY PROTEIN MIG1-RELATED"/>
    <property type="match status" value="1"/>
</dbReference>
<evidence type="ECO:0000256" key="6">
    <source>
        <dbReference type="ARBA" id="ARBA00023015"/>
    </source>
</evidence>
<evidence type="ECO:0000256" key="7">
    <source>
        <dbReference type="ARBA" id="ARBA00023163"/>
    </source>
</evidence>
<dbReference type="GO" id="GO:0000433">
    <property type="term" value="P:carbon catabolite repression of transcription from RNA polymerase II promoter by glucose"/>
    <property type="evidence" value="ECO:0007669"/>
    <property type="project" value="TreeGrafter"/>
</dbReference>
<evidence type="ECO:0000256" key="2">
    <source>
        <dbReference type="ARBA" id="ARBA00022723"/>
    </source>
</evidence>
<evidence type="ECO:0000256" key="4">
    <source>
        <dbReference type="ARBA" id="ARBA00022771"/>
    </source>
</evidence>
<dbReference type="AlphaFoldDB" id="A0A1R1PSL8"/>
<protein>
    <submittedName>
        <fullName evidence="12">Regulatory protein MIG1</fullName>
    </submittedName>
</protein>
<keyword evidence="6" id="KW-0805">Transcription regulation</keyword>
<dbReference type="GO" id="GO:0005737">
    <property type="term" value="C:cytoplasm"/>
    <property type="evidence" value="ECO:0007669"/>
    <property type="project" value="TreeGrafter"/>
</dbReference>
<keyword evidence="2" id="KW-0479">Metal-binding</keyword>
<evidence type="ECO:0000313" key="13">
    <source>
        <dbReference type="Proteomes" id="UP000188320"/>
    </source>
</evidence>
<feature type="domain" description="C2H2-type" evidence="11">
    <location>
        <begin position="1"/>
        <end position="21"/>
    </location>
</feature>
<keyword evidence="5" id="KW-0862">Zinc</keyword>
<evidence type="ECO:0000256" key="10">
    <source>
        <dbReference type="SAM" id="MobiDB-lite"/>
    </source>
</evidence>
<dbReference type="SMART" id="SM00355">
    <property type="entry name" value="ZnF_C2H2"/>
    <property type="match status" value="1"/>
</dbReference>
<dbReference type="SUPFAM" id="SSF57667">
    <property type="entry name" value="beta-beta-alpha zinc fingers"/>
    <property type="match status" value="1"/>
</dbReference>
<dbReference type="Gene3D" id="3.30.160.60">
    <property type="entry name" value="Classic Zinc Finger"/>
    <property type="match status" value="1"/>
</dbReference>
<accession>A0A1R1PSL8</accession>
<reference evidence="13" key="1">
    <citation type="submission" date="2017-01" db="EMBL/GenBank/DDBJ databases">
        <authorList>
            <person name="Wang Y."/>
            <person name="White M."/>
            <person name="Kvist S."/>
            <person name="Moncalvo J.-M."/>
        </authorList>
    </citation>
    <scope>NUCLEOTIDE SEQUENCE [LARGE SCALE GENOMIC DNA]</scope>
    <source>
        <strain evidence="13">COL-18-3</strain>
    </source>
</reference>